<dbReference type="CDD" id="cd02440">
    <property type="entry name" value="AdoMet_MTases"/>
    <property type="match status" value="1"/>
</dbReference>
<dbReference type="GO" id="GO:0003838">
    <property type="term" value="F:sterol 24-C-methyltransferase activity"/>
    <property type="evidence" value="ECO:0007669"/>
    <property type="project" value="TreeGrafter"/>
</dbReference>
<dbReference type="PANTHER" id="PTHR44068">
    <property type="entry name" value="ZGC:194242"/>
    <property type="match status" value="1"/>
</dbReference>
<keyword evidence="4" id="KW-1185">Reference proteome</keyword>
<organism evidence="3 4">
    <name type="scientific">Pedobacter psychroterrae</name>
    <dbReference type="NCBI Taxonomy" id="2530453"/>
    <lineage>
        <taxon>Bacteria</taxon>
        <taxon>Pseudomonadati</taxon>
        <taxon>Bacteroidota</taxon>
        <taxon>Sphingobacteriia</taxon>
        <taxon>Sphingobacteriales</taxon>
        <taxon>Sphingobacteriaceae</taxon>
        <taxon>Pedobacter</taxon>
    </lineage>
</organism>
<dbReference type="AlphaFoldDB" id="A0A4R0NP35"/>
<reference evidence="3 4" key="1">
    <citation type="submission" date="2019-02" db="EMBL/GenBank/DDBJ databases">
        <title>Pedobacter sp. RP-1-14 sp. nov., isolated from Arctic soil.</title>
        <authorList>
            <person name="Dahal R.H."/>
        </authorList>
    </citation>
    <scope>NUCLEOTIDE SEQUENCE [LARGE SCALE GENOMIC DNA]</scope>
    <source>
        <strain evidence="3 4">RP-1-14</strain>
    </source>
</reference>
<dbReference type="Gene3D" id="3.40.50.150">
    <property type="entry name" value="Vaccinia Virus protein VP39"/>
    <property type="match status" value="1"/>
</dbReference>
<accession>A0A4R0NP35</accession>
<evidence type="ECO:0000256" key="1">
    <source>
        <dbReference type="ARBA" id="ARBA00022679"/>
    </source>
</evidence>
<dbReference type="SUPFAM" id="SSF53335">
    <property type="entry name" value="S-adenosyl-L-methionine-dependent methyltransferases"/>
    <property type="match status" value="1"/>
</dbReference>
<dbReference type="InterPro" id="IPR050447">
    <property type="entry name" value="Erg6_SMT_methyltransf"/>
</dbReference>
<keyword evidence="3" id="KW-0489">Methyltransferase</keyword>
<gene>
    <name evidence="3" type="ORF">EZ437_09160</name>
</gene>
<protein>
    <submittedName>
        <fullName evidence="3">Class I SAM-dependent methyltransferase</fullName>
    </submittedName>
</protein>
<dbReference type="InterPro" id="IPR029063">
    <property type="entry name" value="SAM-dependent_MTases_sf"/>
</dbReference>
<dbReference type="OrthoDB" id="9770553at2"/>
<dbReference type="PANTHER" id="PTHR44068:SF1">
    <property type="entry name" value="HYPOTHETICAL LOC100005854"/>
    <property type="match status" value="1"/>
</dbReference>
<evidence type="ECO:0000313" key="4">
    <source>
        <dbReference type="Proteomes" id="UP000293347"/>
    </source>
</evidence>
<dbReference type="Pfam" id="PF08241">
    <property type="entry name" value="Methyltransf_11"/>
    <property type="match status" value="1"/>
</dbReference>
<evidence type="ECO:0000259" key="2">
    <source>
        <dbReference type="Pfam" id="PF08241"/>
    </source>
</evidence>
<evidence type="ECO:0000313" key="3">
    <source>
        <dbReference type="EMBL" id="TCD00934.1"/>
    </source>
</evidence>
<proteinExistence type="predicted"/>
<dbReference type="EMBL" id="SJSL01000002">
    <property type="protein sequence ID" value="TCD00934.1"/>
    <property type="molecule type" value="Genomic_DNA"/>
</dbReference>
<keyword evidence="1 3" id="KW-0808">Transferase</keyword>
<dbReference type="GO" id="GO:0016126">
    <property type="term" value="P:sterol biosynthetic process"/>
    <property type="evidence" value="ECO:0007669"/>
    <property type="project" value="TreeGrafter"/>
</dbReference>
<name>A0A4R0NP35_9SPHI</name>
<feature type="domain" description="Methyltransferase type 11" evidence="2">
    <location>
        <begin position="56"/>
        <end position="154"/>
    </location>
</feature>
<dbReference type="Proteomes" id="UP000293347">
    <property type="component" value="Unassembled WGS sequence"/>
</dbReference>
<dbReference type="InterPro" id="IPR013216">
    <property type="entry name" value="Methyltransf_11"/>
</dbReference>
<dbReference type="RefSeq" id="WP_131595538.1">
    <property type="nucleotide sequence ID" value="NZ_SJSL01000002.1"/>
</dbReference>
<dbReference type="GO" id="GO:0032259">
    <property type="term" value="P:methylation"/>
    <property type="evidence" value="ECO:0007669"/>
    <property type="project" value="UniProtKB-KW"/>
</dbReference>
<sequence>MSETLSEEQLKGIANQLSCPTGEGGLKTAENMALHNDNMISVTIDALTLQNADAVLEIGPGSATHLDKLFVKAAGLSYTGADISDLMISEAMKNNTALVKNGQAGFFLSDGKTLDFENNTFDKIFTVNTLYFWNDPVGYASEILKVLKPGGMFCLCFAPKEFMVKLPFTGYVFKLYSLEDAQAVLTSAGFDIVNVGKYDEEVRSNAGETISRDFIVITAGKK</sequence>
<comment type="caution">
    <text evidence="3">The sequence shown here is derived from an EMBL/GenBank/DDBJ whole genome shotgun (WGS) entry which is preliminary data.</text>
</comment>